<feature type="transmembrane region" description="Helical" evidence="6">
    <location>
        <begin position="12"/>
        <end position="32"/>
    </location>
</feature>
<dbReference type="Pfam" id="PF03741">
    <property type="entry name" value="TerC"/>
    <property type="match status" value="1"/>
</dbReference>
<dbReference type="AlphaFoldDB" id="A0A8J6TTI0"/>
<keyword evidence="8" id="KW-1185">Reference proteome</keyword>
<evidence type="ECO:0000256" key="5">
    <source>
        <dbReference type="ARBA" id="ARBA00023136"/>
    </source>
</evidence>
<dbReference type="GO" id="GO:0016020">
    <property type="term" value="C:membrane"/>
    <property type="evidence" value="ECO:0007669"/>
    <property type="project" value="UniProtKB-SubCell"/>
</dbReference>
<comment type="similarity">
    <text evidence="2">Belongs to the TerC family.</text>
</comment>
<keyword evidence="3 6" id="KW-0812">Transmembrane</keyword>
<feature type="transmembrane region" description="Helical" evidence="6">
    <location>
        <begin position="199"/>
        <end position="221"/>
    </location>
</feature>
<keyword evidence="4 6" id="KW-1133">Transmembrane helix</keyword>
<reference evidence="7" key="1">
    <citation type="submission" date="2020-09" db="EMBL/GenBank/DDBJ databases">
        <title>Taishania pollutisoli gen. nov., sp. nov., Isolated from Tetrabromobisphenol A-Contaminated Soil.</title>
        <authorList>
            <person name="Chen Q."/>
        </authorList>
    </citation>
    <scope>NUCLEOTIDE SEQUENCE</scope>
    <source>
        <strain evidence="7">CZZ-1</strain>
    </source>
</reference>
<gene>
    <name evidence="7" type="ORF">H9Y05_10320</name>
</gene>
<name>A0A8J6TTI0_9FLAO</name>
<evidence type="ECO:0000256" key="4">
    <source>
        <dbReference type="ARBA" id="ARBA00022989"/>
    </source>
</evidence>
<evidence type="ECO:0000313" key="7">
    <source>
        <dbReference type="EMBL" id="MBC9812864.1"/>
    </source>
</evidence>
<feature type="transmembrane region" description="Helical" evidence="6">
    <location>
        <begin position="131"/>
        <end position="156"/>
    </location>
</feature>
<evidence type="ECO:0000256" key="3">
    <source>
        <dbReference type="ARBA" id="ARBA00022692"/>
    </source>
</evidence>
<proteinExistence type="inferred from homology"/>
<dbReference type="InterPro" id="IPR036259">
    <property type="entry name" value="MFS_trans_sf"/>
</dbReference>
<feature type="transmembrane region" description="Helical" evidence="6">
    <location>
        <begin position="52"/>
        <end position="72"/>
    </location>
</feature>
<dbReference type="RefSeq" id="WP_163491653.1">
    <property type="nucleotide sequence ID" value="NZ_JACVEL010000006.1"/>
</dbReference>
<keyword evidence="5 6" id="KW-0472">Membrane</keyword>
<feature type="transmembrane region" description="Helical" evidence="6">
    <location>
        <begin position="168"/>
        <end position="187"/>
    </location>
</feature>
<dbReference type="PANTHER" id="PTHR30238:SF4">
    <property type="entry name" value="SLL1022 PROTEIN"/>
    <property type="match status" value="1"/>
</dbReference>
<feature type="transmembrane region" description="Helical" evidence="6">
    <location>
        <begin position="227"/>
        <end position="244"/>
    </location>
</feature>
<organism evidence="7 8">
    <name type="scientific">Taishania pollutisoli</name>
    <dbReference type="NCBI Taxonomy" id="2766479"/>
    <lineage>
        <taxon>Bacteria</taxon>
        <taxon>Pseudomonadati</taxon>
        <taxon>Bacteroidota</taxon>
        <taxon>Flavobacteriia</taxon>
        <taxon>Flavobacteriales</taxon>
        <taxon>Crocinitomicaceae</taxon>
        <taxon>Taishania</taxon>
    </lineage>
</organism>
<evidence type="ECO:0000256" key="2">
    <source>
        <dbReference type="ARBA" id="ARBA00007511"/>
    </source>
</evidence>
<dbReference type="InterPro" id="IPR005496">
    <property type="entry name" value="Integral_membrane_TerC"/>
</dbReference>
<dbReference type="PANTHER" id="PTHR30238">
    <property type="entry name" value="MEMBRANE BOUND PREDICTED REDOX MODULATOR"/>
    <property type="match status" value="1"/>
</dbReference>
<accession>A0A8J6TTI0</accession>
<feature type="transmembrane region" description="Helical" evidence="6">
    <location>
        <begin position="92"/>
        <end position="110"/>
    </location>
</feature>
<evidence type="ECO:0000313" key="8">
    <source>
        <dbReference type="Proteomes" id="UP000652681"/>
    </source>
</evidence>
<evidence type="ECO:0000256" key="1">
    <source>
        <dbReference type="ARBA" id="ARBA00004141"/>
    </source>
</evidence>
<comment type="caution">
    <text evidence="7">The sequence shown here is derived from an EMBL/GenBank/DDBJ whole genome shotgun (WGS) entry which is preliminary data.</text>
</comment>
<dbReference type="EMBL" id="JACVEL010000006">
    <property type="protein sequence ID" value="MBC9812864.1"/>
    <property type="molecule type" value="Genomic_DNA"/>
</dbReference>
<dbReference type="Proteomes" id="UP000652681">
    <property type="component" value="Unassembled WGS sequence"/>
</dbReference>
<evidence type="ECO:0000256" key="6">
    <source>
        <dbReference type="SAM" id="Phobius"/>
    </source>
</evidence>
<sequence>MDFFDALLTIEGLTYFVILALLEIVLGIDNIIFISIVTDKLPKEEQRRGRNLGLSLALIIRLILLVFVAWIMKSVTPLFPNTSIELLKNFSMQSLVLFLGGLFLIYKSTVEMHSSIKGQHDEISGKGKNKLSAVILQIVLIDIVFSFDSIITAIGMTNDLQKQTGHDPLVIIYAAVIVSMIVMMLFAKPISDFINNRPTIKMIALAFLVTIGVILVAEAFGQHVPKGYIYFAMCYALIVEFLNIRMRKNKGVSE</sequence>
<protein>
    <submittedName>
        <fullName evidence="7">TerC family protein</fullName>
    </submittedName>
</protein>
<comment type="subcellular location">
    <subcellularLocation>
        <location evidence="1">Membrane</location>
        <topology evidence="1">Multi-pass membrane protein</topology>
    </subcellularLocation>
</comment>
<dbReference type="SUPFAM" id="SSF103473">
    <property type="entry name" value="MFS general substrate transporter"/>
    <property type="match status" value="1"/>
</dbReference>